<dbReference type="Proteomes" id="UP000287033">
    <property type="component" value="Unassembled WGS sequence"/>
</dbReference>
<feature type="compositionally biased region" description="Polar residues" evidence="1">
    <location>
        <begin position="214"/>
        <end position="228"/>
    </location>
</feature>
<feature type="region of interest" description="Disordered" evidence="1">
    <location>
        <begin position="1"/>
        <end position="53"/>
    </location>
</feature>
<name>A0A401SXP3_CHIPU</name>
<accession>A0A401SXP3</accession>
<evidence type="ECO:0008006" key="4">
    <source>
        <dbReference type="Google" id="ProtNLM"/>
    </source>
</evidence>
<reference evidence="2 3" key="1">
    <citation type="journal article" date="2018" name="Nat. Ecol. Evol.">
        <title>Shark genomes provide insights into elasmobranch evolution and the origin of vertebrates.</title>
        <authorList>
            <person name="Hara Y"/>
            <person name="Yamaguchi K"/>
            <person name="Onimaru K"/>
            <person name="Kadota M"/>
            <person name="Koyanagi M"/>
            <person name="Keeley SD"/>
            <person name="Tatsumi K"/>
            <person name="Tanaka K"/>
            <person name="Motone F"/>
            <person name="Kageyama Y"/>
            <person name="Nozu R"/>
            <person name="Adachi N"/>
            <person name="Nishimura O"/>
            <person name="Nakagawa R"/>
            <person name="Tanegashima C"/>
            <person name="Kiyatake I"/>
            <person name="Matsumoto R"/>
            <person name="Murakumo K"/>
            <person name="Nishida K"/>
            <person name="Terakita A"/>
            <person name="Kuratani S"/>
            <person name="Sato K"/>
            <person name="Hyodo S Kuraku.S."/>
        </authorList>
    </citation>
    <scope>NUCLEOTIDE SEQUENCE [LARGE SCALE GENOMIC DNA]</scope>
</reference>
<dbReference type="STRING" id="137246.A0A401SXP3"/>
<evidence type="ECO:0000313" key="2">
    <source>
        <dbReference type="EMBL" id="GCC35096.1"/>
    </source>
</evidence>
<dbReference type="EMBL" id="BEZZ01000663">
    <property type="protein sequence ID" value="GCC35096.1"/>
    <property type="molecule type" value="Genomic_DNA"/>
</dbReference>
<evidence type="ECO:0000313" key="3">
    <source>
        <dbReference type="Proteomes" id="UP000287033"/>
    </source>
</evidence>
<sequence>MDTSMESPGYNPMVNGMRTTTTKSEVKHPPLRNEFFRRKHKREQEEADAPARKKRLTEKMLDCLVTPVNVSCSSWPYTSNPLESGISDVASTSWQIGPSSQEFRVIENEAPYVEMKPDPSEEGLQKLKEIENRLVEGDDPEGDGIEVSDMPVLVLSDSLREELRPGLEEILPRRIMESLNRPCMELVLWRPPCEPLSDKLAALPEQRNSKHKQPQCNSDVYNKSSKLDSSLMCGDMNPTNTSEEDMEL</sequence>
<comment type="caution">
    <text evidence="2">The sequence shown here is derived from an EMBL/GenBank/DDBJ whole genome shotgun (WGS) entry which is preliminary data.</text>
</comment>
<keyword evidence="3" id="KW-1185">Reference proteome</keyword>
<organism evidence="2 3">
    <name type="scientific">Chiloscyllium punctatum</name>
    <name type="common">Brownbanded bambooshark</name>
    <name type="synonym">Hemiscyllium punctatum</name>
    <dbReference type="NCBI Taxonomy" id="137246"/>
    <lineage>
        <taxon>Eukaryota</taxon>
        <taxon>Metazoa</taxon>
        <taxon>Chordata</taxon>
        <taxon>Craniata</taxon>
        <taxon>Vertebrata</taxon>
        <taxon>Chondrichthyes</taxon>
        <taxon>Elasmobranchii</taxon>
        <taxon>Galeomorphii</taxon>
        <taxon>Galeoidea</taxon>
        <taxon>Orectolobiformes</taxon>
        <taxon>Hemiscylliidae</taxon>
        <taxon>Chiloscyllium</taxon>
    </lineage>
</organism>
<gene>
    <name evidence="2" type="ORF">chiPu_0013576</name>
</gene>
<dbReference type="PANTHER" id="PTHR36128">
    <property type="entry name" value="COILED-COIL DOMAIN-CONTAINING PROTEIN 117"/>
    <property type="match status" value="1"/>
</dbReference>
<dbReference type="OMA" id="WRPPCEP"/>
<proteinExistence type="predicted"/>
<dbReference type="InterPro" id="IPR031630">
    <property type="entry name" value="CCDC117"/>
</dbReference>
<dbReference type="OrthoDB" id="9450632at2759"/>
<feature type="region of interest" description="Disordered" evidence="1">
    <location>
        <begin position="200"/>
        <end position="248"/>
    </location>
</feature>
<evidence type="ECO:0000256" key="1">
    <source>
        <dbReference type="SAM" id="MobiDB-lite"/>
    </source>
</evidence>
<protein>
    <recommendedName>
        <fullName evidence="4">Coiled-coil domain-containing protein 117</fullName>
    </recommendedName>
</protein>
<dbReference type="AlphaFoldDB" id="A0A401SXP3"/>
<dbReference type="PANTHER" id="PTHR36128:SF1">
    <property type="entry name" value="COILED-COIL DOMAIN-CONTAINING PROTEIN 117"/>
    <property type="match status" value="1"/>
</dbReference>
<dbReference type="Pfam" id="PF15810">
    <property type="entry name" value="CCDC117"/>
    <property type="match status" value="1"/>
</dbReference>